<evidence type="ECO:0000313" key="6">
    <source>
        <dbReference type="Proteomes" id="UP001596492"/>
    </source>
</evidence>
<keyword evidence="2" id="KW-0238">DNA-binding</keyword>
<dbReference type="InterPro" id="IPR036388">
    <property type="entry name" value="WH-like_DNA-bd_sf"/>
</dbReference>
<sequence>MDNIDRQIIRALQKDGRMTNLELAASVNLSPSPCLRRLRALEENGIIKGYSADIDSKAYGLPVTAFIGIKLGKHTETAVKQFEERVKRMDEVLECHVLTGATDYFLKVMVSGLEEYESFIRKQIHPIGDIASIDSSFVYGTVKNTHVYPLL</sequence>
<evidence type="ECO:0000256" key="1">
    <source>
        <dbReference type="ARBA" id="ARBA00023015"/>
    </source>
</evidence>
<evidence type="ECO:0000256" key="3">
    <source>
        <dbReference type="ARBA" id="ARBA00023163"/>
    </source>
</evidence>
<keyword evidence="3" id="KW-0804">Transcription</keyword>
<dbReference type="Gene3D" id="1.10.10.10">
    <property type="entry name" value="Winged helix-like DNA-binding domain superfamily/Winged helix DNA-binding domain"/>
    <property type="match status" value="1"/>
</dbReference>
<dbReference type="InterPro" id="IPR011008">
    <property type="entry name" value="Dimeric_a/b-barrel"/>
</dbReference>
<organism evidence="5 6">
    <name type="scientific">Hirschia litorea</name>
    <dbReference type="NCBI Taxonomy" id="1199156"/>
    <lineage>
        <taxon>Bacteria</taxon>
        <taxon>Pseudomonadati</taxon>
        <taxon>Pseudomonadota</taxon>
        <taxon>Alphaproteobacteria</taxon>
        <taxon>Hyphomonadales</taxon>
        <taxon>Hyphomonadaceae</taxon>
        <taxon>Hirschia</taxon>
    </lineage>
</organism>
<dbReference type="PROSITE" id="PS50956">
    <property type="entry name" value="HTH_ASNC_2"/>
    <property type="match status" value="1"/>
</dbReference>
<dbReference type="InterPro" id="IPR019888">
    <property type="entry name" value="Tscrpt_reg_AsnC-like"/>
</dbReference>
<dbReference type="PANTHER" id="PTHR30154:SF34">
    <property type="entry name" value="TRANSCRIPTIONAL REGULATOR AZLB"/>
    <property type="match status" value="1"/>
</dbReference>
<comment type="caution">
    <text evidence="5">The sequence shown here is derived from an EMBL/GenBank/DDBJ whole genome shotgun (WGS) entry which is preliminary data.</text>
</comment>
<dbReference type="PRINTS" id="PR00033">
    <property type="entry name" value="HTHASNC"/>
</dbReference>
<evidence type="ECO:0000259" key="4">
    <source>
        <dbReference type="PROSITE" id="PS50956"/>
    </source>
</evidence>
<dbReference type="Pfam" id="PF13412">
    <property type="entry name" value="HTH_24"/>
    <property type="match status" value="1"/>
</dbReference>
<dbReference type="Gene3D" id="3.30.70.920">
    <property type="match status" value="1"/>
</dbReference>
<dbReference type="Proteomes" id="UP001596492">
    <property type="component" value="Unassembled WGS sequence"/>
</dbReference>
<evidence type="ECO:0000313" key="5">
    <source>
        <dbReference type="EMBL" id="MFC7290576.1"/>
    </source>
</evidence>
<dbReference type="InterPro" id="IPR011991">
    <property type="entry name" value="ArsR-like_HTH"/>
</dbReference>
<dbReference type="InterPro" id="IPR019887">
    <property type="entry name" value="Tscrpt_reg_AsnC/Lrp_C"/>
</dbReference>
<dbReference type="InterPro" id="IPR000485">
    <property type="entry name" value="AsnC-type_HTH_dom"/>
</dbReference>
<dbReference type="InterPro" id="IPR019885">
    <property type="entry name" value="Tscrpt_reg_HTH_AsnC-type_CS"/>
</dbReference>
<dbReference type="EMBL" id="JBHTBR010000002">
    <property type="protein sequence ID" value="MFC7290576.1"/>
    <property type="molecule type" value="Genomic_DNA"/>
</dbReference>
<protein>
    <submittedName>
        <fullName evidence="5">Lrp/AsnC family transcriptional regulator</fullName>
    </submittedName>
</protein>
<dbReference type="PROSITE" id="PS00519">
    <property type="entry name" value="HTH_ASNC_1"/>
    <property type="match status" value="1"/>
</dbReference>
<dbReference type="InterPro" id="IPR036390">
    <property type="entry name" value="WH_DNA-bd_sf"/>
</dbReference>
<dbReference type="RefSeq" id="WP_382165576.1">
    <property type="nucleotide sequence ID" value="NZ_JBHTBR010000002.1"/>
</dbReference>
<reference evidence="6" key="1">
    <citation type="journal article" date="2019" name="Int. J. Syst. Evol. Microbiol.">
        <title>The Global Catalogue of Microorganisms (GCM) 10K type strain sequencing project: providing services to taxonomists for standard genome sequencing and annotation.</title>
        <authorList>
            <consortium name="The Broad Institute Genomics Platform"/>
            <consortium name="The Broad Institute Genome Sequencing Center for Infectious Disease"/>
            <person name="Wu L."/>
            <person name="Ma J."/>
        </authorList>
    </citation>
    <scope>NUCLEOTIDE SEQUENCE [LARGE SCALE GENOMIC DNA]</scope>
    <source>
        <strain evidence="6">CCUG 51308</strain>
    </source>
</reference>
<accession>A0ABW2II08</accession>
<dbReference type="SUPFAM" id="SSF54909">
    <property type="entry name" value="Dimeric alpha+beta barrel"/>
    <property type="match status" value="1"/>
</dbReference>
<evidence type="ECO:0000256" key="2">
    <source>
        <dbReference type="ARBA" id="ARBA00023125"/>
    </source>
</evidence>
<proteinExistence type="predicted"/>
<name>A0ABW2II08_9PROT</name>
<feature type="domain" description="HTH asnC-type" evidence="4">
    <location>
        <begin position="1"/>
        <end position="62"/>
    </location>
</feature>
<dbReference type="SMART" id="SM00344">
    <property type="entry name" value="HTH_ASNC"/>
    <property type="match status" value="1"/>
</dbReference>
<keyword evidence="1" id="KW-0805">Transcription regulation</keyword>
<keyword evidence="6" id="KW-1185">Reference proteome</keyword>
<dbReference type="SUPFAM" id="SSF46785">
    <property type="entry name" value="Winged helix' DNA-binding domain"/>
    <property type="match status" value="1"/>
</dbReference>
<dbReference type="Pfam" id="PF01037">
    <property type="entry name" value="AsnC_trans_reg"/>
    <property type="match status" value="1"/>
</dbReference>
<dbReference type="PANTHER" id="PTHR30154">
    <property type="entry name" value="LEUCINE-RESPONSIVE REGULATORY PROTEIN"/>
    <property type="match status" value="1"/>
</dbReference>
<gene>
    <name evidence="5" type="ORF">ACFQS8_03020</name>
</gene>
<dbReference type="CDD" id="cd00090">
    <property type="entry name" value="HTH_ARSR"/>
    <property type="match status" value="1"/>
</dbReference>